<dbReference type="EMBL" id="JASJOS010000013">
    <property type="protein sequence ID" value="MDJ1483986.1"/>
    <property type="molecule type" value="Genomic_DNA"/>
</dbReference>
<evidence type="ECO:0000313" key="3">
    <source>
        <dbReference type="EMBL" id="MDJ1483986.1"/>
    </source>
</evidence>
<feature type="transmembrane region" description="Helical" evidence="1">
    <location>
        <begin position="90"/>
        <end position="111"/>
    </location>
</feature>
<accession>A0AAE3QVC2</accession>
<feature type="transmembrane region" description="Helical" evidence="1">
    <location>
        <begin position="278"/>
        <end position="296"/>
    </location>
</feature>
<feature type="transmembrane region" description="Helical" evidence="1">
    <location>
        <begin position="196"/>
        <end position="217"/>
    </location>
</feature>
<dbReference type="PANTHER" id="PTHR40407">
    <property type="entry name" value="MEMBRANE PROTEIN-LIKE PROTEIN"/>
    <property type="match status" value="1"/>
</dbReference>
<feature type="transmembrane region" description="Helical" evidence="1">
    <location>
        <begin position="358"/>
        <end position="378"/>
    </location>
</feature>
<keyword evidence="1" id="KW-0472">Membrane</keyword>
<feature type="domain" description="Heparan-alpha-glucosaminide N-acetyltransferase catalytic" evidence="2">
    <location>
        <begin position="13"/>
        <end position="225"/>
    </location>
</feature>
<keyword evidence="1" id="KW-1133">Transmembrane helix</keyword>
<dbReference type="InterPro" id="IPR012429">
    <property type="entry name" value="HGSNAT_cat"/>
</dbReference>
<proteinExistence type="predicted"/>
<sequence>MTQSQVLSLTTSRISSLDVLRGIVMVIMALDHTREYLLLNGFYTDPTNLTTTTPILFFTRWITHLCAPTFVFLAGTSAYLYGLKKTKKQLSLFLLTRGLWLIILEITIVNFGLWFDITFSTIVLQVIWAIGISMVILSGLVFLPVIWILALAILIVVGHNLLDPISFPSGKPASFLWSLLHQLSFTPLTPHFNFGILYPFLSWLGILLMGYCFGMLYRPQVLSATRKKILLQLGIGAIVSFVLLRFLNVYGDPTPWKIQKDEVFTILSFFNVTKYPPSLLYTLITLAPGILLLSVLEGKEFRWTYFFKVYGKVPLFYYILHFYLIHSLSVVCLLVQGISWQEINFQKNMAGIPPNVGFSLGIIYLFWIGVVLVLYPVCRWYGQFKSRQTNSIWSYI</sequence>
<feature type="transmembrane region" description="Helical" evidence="1">
    <location>
        <begin position="144"/>
        <end position="162"/>
    </location>
</feature>
<keyword evidence="1" id="KW-0812">Transmembrane</keyword>
<evidence type="ECO:0000259" key="2">
    <source>
        <dbReference type="Pfam" id="PF07786"/>
    </source>
</evidence>
<organism evidence="3 4">
    <name type="scientific">Xanthocytophaga flava</name>
    <dbReference type="NCBI Taxonomy" id="3048013"/>
    <lineage>
        <taxon>Bacteria</taxon>
        <taxon>Pseudomonadati</taxon>
        <taxon>Bacteroidota</taxon>
        <taxon>Cytophagia</taxon>
        <taxon>Cytophagales</taxon>
        <taxon>Rhodocytophagaceae</taxon>
        <taxon>Xanthocytophaga</taxon>
    </lineage>
</organism>
<gene>
    <name evidence="3" type="ORF">QNI16_26050</name>
</gene>
<dbReference type="Proteomes" id="UP001241110">
    <property type="component" value="Unassembled WGS sequence"/>
</dbReference>
<evidence type="ECO:0000313" key="4">
    <source>
        <dbReference type="Proteomes" id="UP001241110"/>
    </source>
</evidence>
<feature type="transmembrane region" description="Helical" evidence="1">
    <location>
        <begin position="316"/>
        <end position="338"/>
    </location>
</feature>
<comment type="caution">
    <text evidence="3">The sequence shown here is derived from an EMBL/GenBank/DDBJ whole genome shotgun (WGS) entry which is preliminary data.</text>
</comment>
<dbReference type="Pfam" id="PF07786">
    <property type="entry name" value="HGSNAT_cat"/>
    <property type="match status" value="1"/>
</dbReference>
<feature type="transmembrane region" description="Helical" evidence="1">
    <location>
        <begin position="61"/>
        <end position="83"/>
    </location>
</feature>
<dbReference type="PANTHER" id="PTHR40407:SF1">
    <property type="entry name" value="HEPARAN-ALPHA-GLUCOSAMINIDE N-ACETYLTRANSFERASE CATALYTIC DOMAIN-CONTAINING PROTEIN"/>
    <property type="match status" value="1"/>
</dbReference>
<feature type="transmembrane region" description="Helical" evidence="1">
    <location>
        <begin position="229"/>
        <end position="247"/>
    </location>
</feature>
<dbReference type="AlphaFoldDB" id="A0AAE3QVC2"/>
<evidence type="ECO:0000256" key="1">
    <source>
        <dbReference type="SAM" id="Phobius"/>
    </source>
</evidence>
<reference evidence="3" key="1">
    <citation type="submission" date="2023-05" db="EMBL/GenBank/DDBJ databases">
        <authorList>
            <person name="Zhang X."/>
        </authorList>
    </citation>
    <scope>NUCLEOTIDE SEQUENCE</scope>
    <source>
        <strain evidence="3">YF14B1</strain>
    </source>
</reference>
<protein>
    <submittedName>
        <fullName evidence="3">Heparan-alpha-glucosaminide N-acetyltransferase domain-containing protein</fullName>
    </submittedName>
</protein>
<name>A0AAE3QVC2_9BACT</name>
<dbReference type="RefSeq" id="WP_313984658.1">
    <property type="nucleotide sequence ID" value="NZ_JASJOS010000013.1"/>
</dbReference>